<dbReference type="EMBL" id="JAOPJF010000025">
    <property type="protein sequence ID" value="KAK1145214.1"/>
    <property type="molecule type" value="Genomic_DNA"/>
</dbReference>
<sequence length="312" mass="32018">MIAGNYLFIAGLLVSQAVGHGLITRIQGANGVVMPGLTVVDGMPRDCPSAACGGQKDTAVIRDQEMGSIKASALGRTLGEGPVDAARVIDKFMGTPKERRGHPTSADRRPLLPCLRLLNFLTLMKGRQLINDAASVVTNAGGTILNGVQDIADKTPFGGTIKSAQSAVDDALSILPGLKSGAVTATGTKENGIQLYSGKGSAHGLPTASQDGIVTMVYHQVNQDGAGPLTADIDPSSGGTDPKAFVRAKVTQNIPGVAGFSTSSTMDYEVKVQVPSDIKCRGSVGSAKNVCIVRVRNTAISGPFGGSAAFTQ</sequence>
<protein>
    <submittedName>
        <fullName evidence="1">Uncharacterized protein</fullName>
    </submittedName>
</protein>
<evidence type="ECO:0000313" key="1">
    <source>
        <dbReference type="EMBL" id="KAK1145214.1"/>
    </source>
</evidence>
<keyword evidence="2" id="KW-1185">Reference proteome</keyword>
<name>A0ACC3B4R8_9EURO</name>
<reference evidence="1 2" key="1">
    <citation type="journal article" date="2023" name="ACS Omega">
        <title>Identification of the Neoaspergillic Acid Biosynthesis Gene Cluster by Establishing an In Vitro CRISPR-Ribonucleoprotein Genetic System in Aspergillus melleus.</title>
        <authorList>
            <person name="Yuan B."/>
            <person name="Grau M.F."/>
            <person name="Murata R.M."/>
            <person name="Torok T."/>
            <person name="Venkateswaran K."/>
            <person name="Stajich J.E."/>
            <person name="Wang C.C.C."/>
        </authorList>
    </citation>
    <scope>NUCLEOTIDE SEQUENCE [LARGE SCALE GENOMIC DNA]</scope>
    <source>
        <strain evidence="1 2">IMV 1140</strain>
    </source>
</reference>
<organism evidence="1 2">
    <name type="scientific">Aspergillus melleus</name>
    <dbReference type="NCBI Taxonomy" id="138277"/>
    <lineage>
        <taxon>Eukaryota</taxon>
        <taxon>Fungi</taxon>
        <taxon>Dikarya</taxon>
        <taxon>Ascomycota</taxon>
        <taxon>Pezizomycotina</taxon>
        <taxon>Eurotiomycetes</taxon>
        <taxon>Eurotiomycetidae</taxon>
        <taxon>Eurotiales</taxon>
        <taxon>Aspergillaceae</taxon>
        <taxon>Aspergillus</taxon>
        <taxon>Aspergillus subgen. Circumdati</taxon>
    </lineage>
</organism>
<dbReference type="Proteomes" id="UP001177260">
    <property type="component" value="Unassembled WGS sequence"/>
</dbReference>
<gene>
    <name evidence="1" type="ORF">N8T08_004366</name>
</gene>
<accession>A0ACC3B4R8</accession>
<comment type="caution">
    <text evidence="1">The sequence shown here is derived from an EMBL/GenBank/DDBJ whole genome shotgun (WGS) entry which is preliminary data.</text>
</comment>
<proteinExistence type="predicted"/>
<evidence type="ECO:0000313" key="2">
    <source>
        <dbReference type="Proteomes" id="UP001177260"/>
    </source>
</evidence>